<feature type="region of interest" description="Disordered" evidence="1">
    <location>
        <begin position="1"/>
        <end position="116"/>
    </location>
</feature>
<protein>
    <submittedName>
        <fullName evidence="2">Uncharacterized protein</fullName>
    </submittedName>
</protein>
<evidence type="ECO:0000256" key="1">
    <source>
        <dbReference type="SAM" id="MobiDB-lite"/>
    </source>
</evidence>
<organism evidence="2">
    <name type="scientific">Arundo donax</name>
    <name type="common">Giant reed</name>
    <name type="synonym">Donax arundinaceus</name>
    <dbReference type="NCBI Taxonomy" id="35708"/>
    <lineage>
        <taxon>Eukaryota</taxon>
        <taxon>Viridiplantae</taxon>
        <taxon>Streptophyta</taxon>
        <taxon>Embryophyta</taxon>
        <taxon>Tracheophyta</taxon>
        <taxon>Spermatophyta</taxon>
        <taxon>Magnoliopsida</taxon>
        <taxon>Liliopsida</taxon>
        <taxon>Poales</taxon>
        <taxon>Poaceae</taxon>
        <taxon>PACMAD clade</taxon>
        <taxon>Arundinoideae</taxon>
        <taxon>Arundineae</taxon>
        <taxon>Arundo</taxon>
    </lineage>
</organism>
<feature type="compositionally biased region" description="Basic residues" evidence="1">
    <location>
        <begin position="57"/>
        <end position="67"/>
    </location>
</feature>
<name>A0A0A9GF28_ARUDO</name>
<reference evidence="2" key="2">
    <citation type="journal article" date="2015" name="Data Brief">
        <title>Shoot transcriptome of the giant reed, Arundo donax.</title>
        <authorList>
            <person name="Barrero R.A."/>
            <person name="Guerrero F.D."/>
            <person name="Moolhuijzen P."/>
            <person name="Goolsby J.A."/>
            <person name="Tidwell J."/>
            <person name="Bellgard S.E."/>
            <person name="Bellgard M.I."/>
        </authorList>
    </citation>
    <scope>NUCLEOTIDE SEQUENCE</scope>
    <source>
        <tissue evidence="2">Shoot tissue taken approximately 20 cm above the soil surface</tissue>
    </source>
</reference>
<feature type="compositionally biased region" description="Basic residues" evidence="1">
    <location>
        <begin position="92"/>
        <end position="101"/>
    </location>
</feature>
<proteinExistence type="predicted"/>
<accession>A0A0A9GF28</accession>
<sequence>MEEVVSDGEVREVDDGPCSPGGAAGDGEDEEPGEEEKEDVGGPDARVHEPLGVLVQVHRRRRLHVVRRPPPPHLFPPGHWSTDAGSSDLGVPRRRSARRRGSGGWRGVRVSDDGVR</sequence>
<reference evidence="2" key="1">
    <citation type="submission" date="2014-09" db="EMBL/GenBank/DDBJ databases">
        <authorList>
            <person name="Magalhaes I.L.F."/>
            <person name="Oliveira U."/>
            <person name="Santos F.R."/>
            <person name="Vidigal T.H.D.A."/>
            <person name="Brescovit A.D."/>
            <person name="Santos A.J."/>
        </authorList>
    </citation>
    <scope>NUCLEOTIDE SEQUENCE</scope>
    <source>
        <tissue evidence="2">Shoot tissue taken approximately 20 cm above the soil surface</tissue>
    </source>
</reference>
<dbReference type="AlphaFoldDB" id="A0A0A9GF28"/>
<feature type="compositionally biased region" description="Acidic residues" evidence="1">
    <location>
        <begin position="26"/>
        <end position="38"/>
    </location>
</feature>
<dbReference type="EMBL" id="GBRH01176755">
    <property type="protein sequence ID" value="JAE21141.1"/>
    <property type="molecule type" value="Transcribed_RNA"/>
</dbReference>
<evidence type="ECO:0000313" key="2">
    <source>
        <dbReference type="EMBL" id="JAE21141.1"/>
    </source>
</evidence>